<dbReference type="AlphaFoldDB" id="A0AAU7AV69"/>
<feature type="signal peptide" evidence="3">
    <location>
        <begin position="1"/>
        <end position="22"/>
    </location>
</feature>
<dbReference type="Gene3D" id="2.60.40.10">
    <property type="entry name" value="Immunoglobulins"/>
    <property type="match status" value="1"/>
</dbReference>
<organism evidence="5">
    <name type="scientific">Paraconexibacter sp. AEG42_29</name>
    <dbReference type="NCBI Taxonomy" id="2997339"/>
    <lineage>
        <taxon>Bacteria</taxon>
        <taxon>Bacillati</taxon>
        <taxon>Actinomycetota</taxon>
        <taxon>Thermoleophilia</taxon>
        <taxon>Solirubrobacterales</taxon>
        <taxon>Paraconexibacteraceae</taxon>
        <taxon>Paraconexibacter</taxon>
    </lineage>
</organism>
<accession>A0AAU7AV69</accession>
<protein>
    <recommendedName>
        <fullName evidence="4">Fibronectin type III-like domain-containing protein</fullName>
    </recommendedName>
</protein>
<keyword evidence="3" id="KW-0732">Signal</keyword>
<dbReference type="Pfam" id="PF14310">
    <property type="entry name" value="Fn3-like"/>
    <property type="match status" value="1"/>
</dbReference>
<dbReference type="InterPro" id="IPR013783">
    <property type="entry name" value="Ig-like_fold"/>
</dbReference>
<dbReference type="KEGG" id="parq:DSM112329_02385"/>
<dbReference type="SUPFAM" id="SSF51445">
    <property type="entry name" value="(Trans)glycosidases"/>
    <property type="match status" value="1"/>
</dbReference>
<dbReference type="SUPFAM" id="SSF52279">
    <property type="entry name" value="Beta-D-glucan exohydrolase, C-terminal domain"/>
    <property type="match status" value="1"/>
</dbReference>
<dbReference type="InterPro" id="IPR002772">
    <property type="entry name" value="Glyco_hydro_3_C"/>
</dbReference>
<dbReference type="Pfam" id="PF00933">
    <property type="entry name" value="Glyco_hydro_3"/>
    <property type="match status" value="1"/>
</dbReference>
<evidence type="ECO:0000256" key="1">
    <source>
        <dbReference type="ARBA" id="ARBA00005336"/>
    </source>
</evidence>
<gene>
    <name evidence="5" type="ORF">DSM112329_02385</name>
</gene>
<dbReference type="SMART" id="SM01217">
    <property type="entry name" value="Fn3_like"/>
    <property type="match status" value="1"/>
</dbReference>
<evidence type="ECO:0000256" key="3">
    <source>
        <dbReference type="SAM" id="SignalP"/>
    </source>
</evidence>
<dbReference type="GO" id="GO:0004553">
    <property type="term" value="F:hydrolase activity, hydrolyzing O-glycosyl compounds"/>
    <property type="evidence" value="ECO:0007669"/>
    <property type="project" value="InterPro"/>
</dbReference>
<dbReference type="RefSeq" id="WP_354702036.1">
    <property type="nucleotide sequence ID" value="NZ_CP114014.1"/>
</dbReference>
<feature type="chain" id="PRO_5043526193" description="Fibronectin type III-like domain-containing protein" evidence="3">
    <location>
        <begin position="23"/>
        <end position="820"/>
    </location>
</feature>
<dbReference type="InterPro" id="IPR036962">
    <property type="entry name" value="Glyco_hydro_3_N_sf"/>
</dbReference>
<evidence type="ECO:0000259" key="4">
    <source>
        <dbReference type="SMART" id="SM01217"/>
    </source>
</evidence>
<dbReference type="InterPro" id="IPR036881">
    <property type="entry name" value="Glyco_hydro_3_C_sf"/>
</dbReference>
<dbReference type="Gene3D" id="3.20.20.300">
    <property type="entry name" value="Glycoside hydrolase, family 3, N-terminal domain"/>
    <property type="match status" value="1"/>
</dbReference>
<dbReference type="InterPro" id="IPR026891">
    <property type="entry name" value="Fn3-like"/>
</dbReference>
<sequence>MFRVRAVSMAAAVACAVGASSAAVGGTAWAAAPCPTAGAHPWCDTTKSPAERAALLTAALTEDEALAMLAGASANGHTGAIAPVPRLGIPSAYVTDGPVGVRQGPATALPTPIAEAATFDPAAARLHGSTIGEESRRKGNDGILAPTVNIVRHPRAGRTFEGFGEDPYLAGRTAVGWIEGAQSRGVFASVKHYAANNQEGSDPTGLLSSAALPIGVGTVGSRYVQNSVVSERALREIYLPAFEASVRDARVGSVMCAYNRVNGPYACASRHLLTDVLGGWGFDGLLMSDWILATHANDLVAQLRAGLDLEMPSPLSYTPLLVKLALASGSVKRADIDVRVARIFQTLLRFGFFEREPYALTGSPIDADAGDAAAQRIAEGSAVLLENRGLLPLTDATKSIAVIGPNAETFITGGGSGSVVPTRRVSLAAGVATRAGSGVRTAVDDGSDVARAVALARSSDVVIVAVGDYQTEGADKACLTLECPPSREGQDALVEAVAAAQPRTVVVLQTGGPVLLPWRDRVGALLQSWYPGQAGGTAIARVLFGDVDPGGRLPVTFPRSEADLPTAGSRGQYPGEPDQDVIYSEGVLVGYRWWDAKGIQPAYPFGFGRSYTTWRYRGLRVSPIAGGARVSVEVTNTGKRTGSDVAQLYVGVPGDDVVRRLEGFRKLTLAPGKSRRVAFRIGERAVSTWAGDGWRVPPGCVTLAVGRSSRDLPLNTVVAAGGRGACAAAKVTLGVRPCASRRSVSITLPAAVRRGMRSVAVTVGGKRVRTLRGARRSVVVSLAGRPRGTVRVTLTVRRAGGKARTVTRTYRTCTPRRSAA</sequence>
<evidence type="ECO:0000313" key="5">
    <source>
        <dbReference type="EMBL" id="XAY05531.1"/>
    </source>
</evidence>
<dbReference type="PRINTS" id="PR00133">
    <property type="entry name" value="GLHYDRLASE3"/>
</dbReference>
<comment type="similarity">
    <text evidence="1">Belongs to the glycosyl hydrolase 3 family.</text>
</comment>
<dbReference type="PANTHER" id="PTHR42715">
    <property type="entry name" value="BETA-GLUCOSIDASE"/>
    <property type="match status" value="1"/>
</dbReference>
<proteinExistence type="inferred from homology"/>
<reference evidence="5" key="1">
    <citation type="submission" date="2022-12" db="EMBL/GenBank/DDBJ databases">
        <title>Paraconexibacter alkalitolerans sp. nov. and Baekduia alba sp. nov., isolated from soil and emended description of the genera Paraconexibacter (Chun et al., 2020) and Baekduia (An et al., 2020).</title>
        <authorList>
            <person name="Vieira S."/>
            <person name="Huber K.J."/>
            <person name="Geppert A."/>
            <person name="Wolf J."/>
            <person name="Neumann-Schaal M."/>
            <person name="Muesken M."/>
            <person name="Overmann J."/>
        </authorList>
    </citation>
    <scope>NUCLEOTIDE SEQUENCE</scope>
    <source>
        <strain evidence="5">AEG42_29</strain>
    </source>
</reference>
<dbReference type="PANTHER" id="PTHR42715:SF10">
    <property type="entry name" value="BETA-GLUCOSIDASE"/>
    <property type="match status" value="1"/>
</dbReference>
<dbReference type="InterPro" id="IPR050288">
    <property type="entry name" value="Cellulose_deg_GH3"/>
</dbReference>
<dbReference type="EMBL" id="CP114014">
    <property type="protein sequence ID" value="XAY05531.1"/>
    <property type="molecule type" value="Genomic_DNA"/>
</dbReference>
<feature type="domain" description="Fibronectin type III-like" evidence="4">
    <location>
        <begin position="644"/>
        <end position="709"/>
    </location>
</feature>
<dbReference type="GO" id="GO:0005975">
    <property type="term" value="P:carbohydrate metabolic process"/>
    <property type="evidence" value="ECO:0007669"/>
    <property type="project" value="InterPro"/>
</dbReference>
<dbReference type="InterPro" id="IPR001764">
    <property type="entry name" value="Glyco_hydro_3_N"/>
</dbReference>
<dbReference type="Pfam" id="PF01915">
    <property type="entry name" value="Glyco_hydro_3_C"/>
    <property type="match status" value="1"/>
</dbReference>
<dbReference type="Gene3D" id="3.40.50.1700">
    <property type="entry name" value="Glycoside hydrolase family 3 C-terminal domain"/>
    <property type="match status" value="1"/>
</dbReference>
<dbReference type="InterPro" id="IPR017853">
    <property type="entry name" value="GH"/>
</dbReference>
<name>A0AAU7AV69_9ACTN</name>
<keyword evidence="2" id="KW-0378">Hydrolase</keyword>
<evidence type="ECO:0000256" key="2">
    <source>
        <dbReference type="ARBA" id="ARBA00022801"/>
    </source>
</evidence>